<sequence>MRAEDLPAVTAIYAHYVTESVATFDEVPPSQEAWRAKAEDIEIRGLPFLVAEVDGVVVGYAYAAAYRPKPAYRHTVEDTIYLAPGRTGQGIGRALLKELLGLAAQAGARQMIAVIADSGPESAATLALHASEGFTEAGRLRHVGFKQGRWLDTVLLQRPL</sequence>
<dbReference type="EMBL" id="BLAE01000003">
    <property type="protein sequence ID" value="GES06423.1"/>
    <property type="molecule type" value="Genomic_DNA"/>
</dbReference>
<keyword evidence="3" id="KW-1185">Reference proteome</keyword>
<dbReference type="PANTHER" id="PTHR43072:SF8">
    <property type="entry name" value="ACYLTRANSFERASE FABY-RELATED"/>
    <property type="match status" value="1"/>
</dbReference>
<evidence type="ECO:0000313" key="3">
    <source>
        <dbReference type="Proteomes" id="UP000331127"/>
    </source>
</evidence>
<comment type="caution">
    <text evidence="2">The sequence shown here is derived from an EMBL/GenBank/DDBJ whole genome shotgun (WGS) entry which is preliminary data.</text>
</comment>
<dbReference type="Gene3D" id="3.40.630.30">
    <property type="match status" value="1"/>
</dbReference>
<gene>
    <name evidence="2" type="ORF">Amac_000180</name>
</gene>
<dbReference type="GO" id="GO:0016747">
    <property type="term" value="F:acyltransferase activity, transferring groups other than amino-acyl groups"/>
    <property type="evidence" value="ECO:0007669"/>
    <property type="project" value="InterPro"/>
</dbReference>
<dbReference type="SUPFAM" id="SSF55729">
    <property type="entry name" value="Acyl-CoA N-acyltransferases (Nat)"/>
    <property type="match status" value="1"/>
</dbReference>
<evidence type="ECO:0000259" key="1">
    <source>
        <dbReference type="PROSITE" id="PS51186"/>
    </source>
</evidence>
<evidence type="ECO:0000313" key="2">
    <source>
        <dbReference type="EMBL" id="GES06423.1"/>
    </source>
</evidence>
<dbReference type="CDD" id="cd04301">
    <property type="entry name" value="NAT_SF"/>
    <property type="match status" value="1"/>
</dbReference>
<protein>
    <submittedName>
        <fullName evidence="2">N-acetyltransferase</fullName>
    </submittedName>
</protein>
<dbReference type="Proteomes" id="UP000331127">
    <property type="component" value="Unassembled WGS sequence"/>
</dbReference>
<accession>A0A5M3WH29</accession>
<name>A0A5M3WH29_9ACTN</name>
<dbReference type="Pfam" id="PF00583">
    <property type="entry name" value="Acetyltransf_1"/>
    <property type="match status" value="1"/>
</dbReference>
<organism evidence="2 3">
    <name type="scientific">Acrocarpospora macrocephala</name>
    <dbReference type="NCBI Taxonomy" id="150177"/>
    <lineage>
        <taxon>Bacteria</taxon>
        <taxon>Bacillati</taxon>
        <taxon>Actinomycetota</taxon>
        <taxon>Actinomycetes</taxon>
        <taxon>Streptosporangiales</taxon>
        <taxon>Streptosporangiaceae</taxon>
        <taxon>Acrocarpospora</taxon>
    </lineage>
</organism>
<dbReference type="PANTHER" id="PTHR43072">
    <property type="entry name" value="N-ACETYLTRANSFERASE"/>
    <property type="match status" value="1"/>
</dbReference>
<dbReference type="PROSITE" id="PS51186">
    <property type="entry name" value="GNAT"/>
    <property type="match status" value="1"/>
</dbReference>
<feature type="domain" description="N-acetyltransferase" evidence="1">
    <location>
        <begin position="1"/>
        <end position="160"/>
    </location>
</feature>
<dbReference type="InterPro" id="IPR000182">
    <property type="entry name" value="GNAT_dom"/>
</dbReference>
<keyword evidence="2" id="KW-0808">Transferase</keyword>
<proteinExistence type="predicted"/>
<reference evidence="2 3" key="1">
    <citation type="submission" date="2019-10" db="EMBL/GenBank/DDBJ databases">
        <title>Whole genome shotgun sequence of Acrocarpospora macrocephala NBRC 16266.</title>
        <authorList>
            <person name="Ichikawa N."/>
            <person name="Kimura A."/>
            <person name="Kitahashi Y."/>
            <person name="Komaki H."/>
            <person name="Oguchi A."/>
        </authorList>
    </citation>
    <scope>NUCLEOTIDE SEQUENCE [LARGE SCALE GENOMIC DNA]</scope>
    <source>
        <strain evidence="2 3">NBRC 16266</strain>
    </source>
</reference>
<dbReference type="AlphaFoldDB" id="A0A5M3WH29"/>
<dbReference type="InterPro" id="IPR016181">
    <property type="entry name" value="Acyl_CoA_acyltransferase"/>
</dbReference>